<keyword evidence="1" id="KW-0472">Membrane</keyword>
<evidence type="ECO:0000313" key="3">
    <source>
        <dbReference type="EMBL" id="QFQ30432.1"/>
    </source>
</evidence>
<dbReference type="PANTHER" id="PTHR34351">
    <property type="entry name" value="SLR1927 PROTEIN-RELATED"/>
    <property type="match status" value="1"/>
</dbReference>
<evidence type="ECO:0000259" key="2">
    <source>
        <dbReference type="Pfam" id="PF01882"/>
    </source>
</evidence>
<reference evidence="3 4" key="1">
    <citation type="submission" date="2019-09" db="EMBL/GenBank/DDBJ databases">
        <title>Complete Genome Sequence of Janibacter melonis M714 with both human health impact and industrial applications.</title>
        <authorList>
            <person name="Jin M."/>
            <person name="Zhao Q.R."/>
        </authorList>
    </citation>
    <scope>NUCLEOTIDE SEQUENCE [LARGE SCALE GENOMIC DNA]</scope>
    <source>
        <strain evidence="3 4">M714</strain>
    </source>
</reference>
<dbReference type="AlphaFoldDB" id="A0A5P8FNV4"/>
<organism evidence="3 4">
    <name type="scientific">Janibacter melonis</name>
    <dbReference type="NCBI Taxonomy" id="262209"/>
    <lineage>
        <taxon>Bacteria</taxon>
        <taxon>Bacillati</taxon>
        <taxon>Actinomycetota</taxon>
        <taxon>Actinomycetes</taxon>
        <taxon>Micrococcales</taxon>
        <taxon>Intrasporangiaceae</taxon>
        <taxon>Janibacter</taxon>
    </lineage>
</organism>
<gene>
    <name evidence="3" type="ORF">EEW87_009120</name>
</gene>
<sequence>MGSRLNRLTSRGAVVLGLGISLAAAGVLLGVPDLTRAGALLLVLPLLARLLVSRPFGLVTSRTVDPPKVTTGTPASVHLVLRNTGRTTSPLLVAEDQVTYALGDRPRMLVARLAPGEEREVQYRVRSHVRGRHPVGPLSVRVTDAFGMAHREVVVPGTDSVLVLPRTVPLRGTPVMRAGSGGDESSSHQLALHGESDVGVREYRSGDELRRIHWPSTARTGQMMVRQDEQPGRRRALVLLDNRASSHAGTGGGGSLEWSVSATASVATHLVAHGLETYLATADETSEPLAPLGGVDDALEALAVVATCSRPGPDGLVDAATEVAATGGGTVVAVVGPLEHEQAQRLTRTGHGIAFVVDPDSFEQAGERPSTTAAALTAGGWRAVDVQPGSRIAEVWDHLVAARAGAA</sequence>
<keyword evidence="1" id="KW-1133">Transmembrane helix</keyword>
<proteinExistence type="predicted"/>
<dbReference type="RefSeq" id="WP_123093798.1">
    <property type="nucleotide sequence ID" value="NZ_BAAAKD010000026.1"/>
</dbReference>
<evidence type="ECO:0000256" key="1">
    <source>
        <dbReference type="SAM" id="Phobius"/>
    </source>
</evidence>
<dbReference type="GeneID" id="59161329"/>
<protein>
    <submittedName>
        <fullName evidence="3">DUF58 domain-containing protein</fullName>
    </submittedName>
</protein>
<dbReference type="EMBL" id="CP044548">
    <property type="protein sequence ID" value="QFQ30432.1"/>
    <property type="molecule type" value="Genomic_DNA"/>
</dbReference>
<feature type="domain" description="DUF58" evidence="2">
    <location>
        <begin position="200"/>
        <end position="312"/>
    </location>
</feature>
<dbReference type="InterPro" id="IPR002881">
    <property type="entry name" value="DUF58"/>
</dbReference>
<dbReference type="PANTHER" id="PTHR34351:SF1">
    <property type="entry name" value="SLR1927 PROTEIN"/>
    <property type="match status" value="1"/>
</dbReference>
<dbReference type="OrthoDB" id="9812729at2"/>
<dbReference type="Proteomes" id="UP000271708">
    <property type="component" value="Chromosome"/>
</dbReference>
<dbReference type="KEGG" id="jme:EEW87_009120"/>
<keyword evidence="1" id="KW-0812">Transmembrane</keyword>
<feature type="transmembrane region" description="Helical" evidence="1">
    <location>
        <begin position="12"/>
        <end position="31"/>
    </location>
</feature>
<name>A0A5P8FNV4_9MICO</name>
<dbReference type="Pfam" id="PF01882">
    <property type="entry name" value="DUF58"/>
    <property type="match status" value="1"/>
</dbReference>
<evidence type="ECO:0000313" key="4">
    <source>
        <dbReference type="Proteomes" id="UP000271708"/>
    </source>
</evidence>
<accession>A0A5P8FNV4</accession>